<protein>
    <submittedName>
        <fullName evidence="1">Uncharacterized protein</fullName>
    </submittedName>
</protein>
<dbReference type="EMBL" id="JAJVKT010000002">
    <property type="protein sequence ID" value="MCE7507493.1"/>
    <property type="molecule type" value="Genomic_DNA"/>
</dbReference>
<evidence type="ECO:0000313" key="2">
    <source>
        <dbReference type="Proteomes" id="UP001107961"/>
    </source>
</evidence>
<accession>A0A9Q3ZBC8</accession>
<dbReference type="RefSeq" id="WP_022997321.1">
    <property type="nucleotide sequence ID" value="NZ_CP012331.1"/>
</dbReference>
<comment type="caution">
    <text evidence="1">The sequence shown here is derived from an EMBL/GenBank/DDBJ whole genome shotgun (WGS) entry which is preliminary data.</text>
</comment>
<organism evidence="1 2">
    <name type="scientific">Alloalcanivorax xenomutans</name>
    <dbReference type="NCBI Taxonomy" id="1094342"/>
    <lineage>
        <taxon>Bacteria</taxon>
        <taxon>Pseudomonadati</taxon>
        <taxon>Pseudomonadota</taxon>
        <taxon>Gammaproteobacteria</taxon>
        <taxon>Oceanospirillales</taxon>
        <taxon>Alcanivoracaceae</taxon>
        <taxon>Alloalcanivorax</taxon>
    </lineage>
</organism>
<dbReference type="Proteomes" id="UP001107961">
    <property type="component" value="Unassembled WGS sequence"/>
</dbReference>
<reference evidence="1" key="1">
    <citation type="submission" date="2022-01" db="EMBL/GenBank/DDBJ databases">
        <authorList>
            <person name="Karlyshev A.V."/>
            <person name="Jaspars M."/>
        </authorList>
    </citation>
    <scope>NUCLEOTIDE SEQUENCE</scope>
    <source>
        <strain evidence="1">AGSA3-2</strain>
    </source>
</reference>
<dbReference type="AlphaFoldDB" id="A0A9Q3ZBC8"/>
<proteinExistence type="predicted"/>
<gene>
    <name evidence="1" type="ORF">LZG35_02505</name>
</gene>
<keyword evidence="2" id="KW-1185">Reference proteome</keyword>
<evidence type="ECO:0000313" key="1">
    <source>
        <dbReference type="EMBL" id="MCE7507493.1"/>
    </source>
</evidence>
<name>A0A9Q3ZBC8_9GAMM</name>
<sequence length="319" mass="36321">MVAHFQRTLAPEQLNVWLEQELDYLLTEAGRLRLGEVVTPEQVIDTAHKYAATMELGGGVPELVGEMMERLYQSGTDSDRLIGELVDEDTITATVDKLLEVPLSRQGITWLSHNPVLLALLAGGTQLGVKTWLHQGIPEAVRGMLGRRVPERWRATAELRLQDWLMRRMEALLSDPWLYSGENLASLRELILDGWRELSERPVAELRELLSSEDIQELFVIGYDFWRQFRHSDYFTTLLSEGVHTFFDKYGDSSLLELLEEVGVGRETMLDDARRFAPGVVRVLRDNGMLEAWLRRHLAPFFEAPETLAILGDEPPAID</sequence>